<dbReference type="Pfam" id="PF00293">
    <property type="entry name" value="NUDIX"/>
    <property type="match status" value="1"/>
</dbReference>
<reference evidence="5 6" key="1">
    <citation type="submission" date="2018-06" db="EMBL/GenBank/DDBJ databases">
        <title>Genomic Encyclopedia of Archaeal and Bacterial Type Strains, Phase II (KMG-II): from individual species to whole genera.</title>
        <authorList>
            <person name="Goeker M."/>
        </authorList>
    </citation>
    <scope>NUCLEOTIDE SEQUENCE [LARGE SCALE GENOMIC DNA]</scope>
    <source>
        <strain evidence="5 6">DSM 24525</strain>
    </source>
</reference>
<keyword evidence="2" id="KW-0378">Hydrolase</keyword>
<dbReference type="GO" id="GO:0019144">
    <property type="term" value="F:ADP-sugar diphosphatase activity"/>
    <property type="evidence" value="ECO:0007669"/>
    <property type="project" value="TreeGrafter"/>
</dbReference>
<dbReference type="SUPFAM" id="SSF55811">
    <property type="entry name" value="Nudix"/>
    <property type="match status" value="1"/>
</dbReference>
<evidence type="ECO:0000259" key="4">
    <source>
        <dbReference type="PROSITE" id="PS51462"/>
    </source>
</evidence>
<dbReference type="AlphaFoldDB" id="A0A2W7IW95"/>
<keyword evidence="6" id="KW-1185">Reference proteome</keyword>
<comment type="cofactor">
    <cofactor evidence="1">
        <name>Mg(2+)</name>
        <dbReference type="ChEBI" id="CHEBI:18420"/>
    </cofactor>
</comment>
<organism evidence="5 6">
    <name type="scientific">Humitalea rosea</name>
    <dbReference type="NCBI Taxonomy" id="990373"/>
    <lineage>
        <taxon>Bacteria</taxon>
        <taxon>Pseudomonadati</taxon>
        <taxon>Pseudomonadota</taxon>
        <taxon>Alphaproteobacteria</taxon>
        <taxon>Acetobacterales</taxon>
        <taxon>Roseomonadaceae</taxon>
        <taxon>Humitalea</taxon>
    </lineage>
</organism>
<proteinExistence type="predicted"/>
<feature type="domain" description="Nudix hydrolase" evidence="4">
    <location>
        <begin position="46"/>
        <end position="186"/>
    </location>
</feature>
<comment type="caution">
    <text evidence="5">The sequence shown here is derived from an EMBL/GenBank/DDBJ whole genome shotgun (WGS) entry which is preliminary data.</text>
</comment>
<dbReference type="GO" id="GO:0005829">
    <property type="term" value="C:cytosol"/>
    <property type="evidence" value="ECO:0007669"/>
    <property type="project" value="TreeGrafter"/>
</dbReference>
<evidence type="ECO:0000256" key="1">
    <source>
        <dbReference type="ARBA" id="ARBA00001946"/>
    </source>
</evidence>
<dbReference type="Gene3D" id="3.90.79.10">
    <property type="entry name" value="Nucleoside Triphosphate Pyrophosphohydrolase"/>
    <property type="match status" value="1"/>
</dbReference>
<dbReference type="InterPro" id="IPR015797">
    <property type="entry name" value="NUDIX_hydrolase-like_dom_sf"/>
</dbReference>
<evidence type="ECO:0000313" key="6">
    <source>
        <dbReference type="Proteomes" id="UP000249688"/>
    </source>
</evidence>
<dbReference type="Proteomes" id="UP000249688">
    <property type="component" value="Unassembled WGS sequence"/>
</dbReference>
<gene>
    <name evidence="5" type="ORF">C8P66_1015</name>
</gene>
<accession>A0A2W7IW95</accession>
<evidence type="ECO:0000256" key="3">
    <source>
        <dbReference type="ARBA" id="ARBA00022842"/>
    </source>
</evidence>
<dbReference type="PANTHER" id="PTHR11839">
    <property type="entry name" value="UDP/ADP-SUGAR PYROPHOSPHATASE"/>
    <property type="match status" value="1"/>
</dbReference>
<dbReference type="GO" id="GO:0006753">
    <property type="term" value="P:nucleoside phosphate metabolic process"/>
    <property type="evidence" value="ECO:0007669"/>
    <property type="project" value="TreeGrafter"/>
</dbReference>
<sequence length="203" mass="22415">MPAHPLVDIDSDEVGFDGRFALQIVKFRYRKFDGAWSRQLTWELWRRGNAVVILPYDPWTDRVALIEQFRLPALSAGLDPVMTECPAGLLETGEDPVVAAARETLEETGLVADRVLDLGGFMLMQGSCDEIARFSLARVRLPEPGILADAGLETEGESTRVVVLPALEAFAMVADNRVLNAPTALALLSLQVRRAALRDEWRA</sequence>
<dbReference type="PROSITE" id="PS51462">
    <property type="entry name" value="NUDIX"/>
    <property type="match status" value="1"/>
</dbReference>
<evidence type="ECO:0000313" key="5">
    <source>
        <dbReference type="EMBL" id="PZW50792.1"/>
    </source>
</evidence>
<dbReference type="PROSITE" id="PS00893">
    <property type="entry name" value="NUDIX_BOX"/>
    <property type="match status" value="1"/>
</dbReference>
<dbReference type="InterPro" id="IPR000086">
    <property type="entry name" value="NUDIX_hydrolase_dom"/>
</dbReference>
<dbReference type="PANTHER" id="PTHR11839:SF5">
    <property type="entry name" value="ADP-RIBOSE PYROPHOSPHATASE"/>
    <property type="match status" value="1"/>
</dbReference>
<name>A0A2W7IW95_9PROT</name>
<evidence type="ECO:0000256" key="2">
    <source>
        <dbReference type="ARBA" id="ARBA00022801"/>
    </source>
</evidence>
<keyword evidence="3" id="KW-0460">Magnesium</keyword>
<dbReference type="InterPro" id="IPR020084">
    <property type="entry name" value="NUDIX_hydrolase_CS"/>
</dbReference>
<dbReference type="EMBL" id="QKYU01000001">
    <property type="protein sequence ID" value="PZW50792.1"/>
    <property type="molecule type" value="Genomic_DNA"/>
</dbReference>
<protein>
    <submittedName>
        <fullName evidence="5">ADP-ribose pyrophosphatase</fullName>
    </submittedName>
</protein>
<dbReference type="GO" id="GO:0019693">
    <property type="term" value="P:ribose phosphate metabolic process"/>
    <property type="evidence" value="ECO:0007669"/>
    <property type="project" value="TreeGrafter"/>
</dbReference>